<protein>
    <submittedName>
        <fullName evidence="2">Uu.00g039120.m01.CDS01</fullName>
    </submittedName>
</protein>
<dbReference type="Proteomes" id="UP001295740">
    <property type="component" value="Unassembled WGS sequence"/>
</dbReference>
<gene>
    <name evidence="2" type="ORF">KHLLAP_LOCUS1527</name>
</gene>
<feature type="compositionally biased region" description="Basic and acidic residues" evidence="1">
    <location>
        <begin position="199"/>
        <end position="236"/>
    </location>
</feature>
<evidence type="ECO:0000256" key="1">
    <source>
        <dbReference type="SAM" id="MobiDB-lite"/>
    </source>
</evidence>
<proteinExistence type="predicted"/>
<reference evidence="2" key="1">
    <citation type="submission" date="2023-10" db="EMBL/GenBank/DDBJ databases">
        <authorList>
            <person name="Hackl T."/>
        </authorList>
    </citation>
    <scope>NUCLEOTIDE SEQUENCE</scope>
</reference>
<accession>A0AAI8YBE1</accession>
<feature type="region of interest" description="Disordered" evidence="1">
    <location>
        <begin position="199"/>
        <end position="248"/>
    </location>
</feature>
<evidence type="ECO:0000313" key="2">
    <source>
        <dbReference type="EMBL" id="CAJ2501059.1"/>
    </source>
</evidence>
<keyword evidence="3" id="KW-1185">Reference proteome</keyword>
<evidence type="ECO:0000313" key="3">
    <source>
        <dbReference type="Proteomes" id="UP001295740"/>
    </source>
</evidence>
<sequence length="248" mass="28080">MSLSDNAIRRDGFRSAYGRFYADPWGVEIVQAGYLRSMFLPTMTPGAKDCLRENADFIRGRLKHYDVDYDEDKFWGSGTALFKKLLAAGKCDKVPDHISRLREQMHMEWLDQLTPDEMANYPEWIMQRYFLDASGKPDTTKTKSPVGFPLPRHSQYRASQVLEAATKVYGLRHSTGFGDTQTIYLGWDQAAVDKAAKGHAAKEARSRKAKETEREEERASAHAEYLAEAKRSKGAKESSPVGGYIVRN</sequence>
<organism evidence="2 3">
    <name type="scientific">Anthostomella pinea</name>
    <dbReference type="NCBI Taxonomy" id="933095"/>
    <lineage>
        <taxon>Eukaryota</taxon>
        <taxon>Fungi</taxon>
        <taxon>Dikarya</taxon>
        <taxon>Ascomycota</taxon>
        <taxon>Pezizomycotina</taxon>
        <taxon>Sordariomycetes</taxon>
        <taxon>Xylariomycetidae</taxon>
        <taxon>Xylariales</taxon>
        <taxon>Xylariaceae</taxon>
        <taxon>Anthostomella</taxon>
    </lineage>
</organism>
<comment type="caution">
    <text evidence="2">The sequence shown here is derived from an EMBL/GenBank/DDBJ whole genome shotgun (WGS) entry which is preliminary data.</text>
</comment>
<dbReference type="AlphaFoldDB" id="A0AAI8YBE1"/>
<dbReference type="EMBL" id="CAUWAG010000003">
    <property type="protein sequence ID" value="CAJ2501059.1"/>
    <property type="molecule type" value="Genomic_DNA"/>
</dbReference>
<name>A0AAI8YBE1_9PEZI</name>